<evidence type="ECO:0000313" key="3">
    <source>
        <dbReference type="Proteomes" id="UP001213799"/>
    </source>
</evidence>
<dbReference type="GeneID" id="81593551"/>
<comment type="caution">
    <text evidence="2">The sequence shown here is derived from an EMBL/GenBank/DDBJ whole genome shotgun (WGS) entry which is preliminary data.</text>
</comment>
<reference evidence="2" key="1">
    <citation type="journal article" date="2023" name="IMA Fungus">
        <title>Comparative genomic study of the Penicillium genus elucidates a diverse pangenome and 15 lateral gene transfer events.</title>
        <authorList>
            <person name="Petersen C."/>
            <person name="Sorensen T."/>
            <person name="Nielsen M.R."/>
            <person name="Sondergaard T.E."/>
            <person name="Sorensen J.L."/>
            <person name="Fitzpatrick D.A."/>
            <person name="Frisvad J.C."/>
            <person name="Nielsen K.L."/>
        </authorList>
    </citation>
    <scope>NUCLEOTIDE SEQUENCE</scope>
    <source>
        <strain evidence="2">IBT 12815</strain>
    </source>
</reference>
<organism evidence="2 3">
    <name type="scientific">Penicillium hordei</name>
    <dbReference type="NCBI Taxonomy" id="40994"/>
    <lineage>
        <taxon>Eukaryota</taxon>
        <taxon>Fungi</taxon>
        <taxon>Dikarya</taxon>
        <taxon>Ascomycota</taxon>
        <taxon>Pezizomycotina</taxon>
        <taxon>Eurotiomycetes</taxon>
        <taxon>Eurotiomycetidae</taxon>
        <taxon>Eurotiales</taxon>
        <taxon>Aspergillaceae</taxon>
        <taxon>Penicillium</taxon>
    </lineage>
</organism>
<protein>
    <submittedName>
        <fullName evidence="2">Uncharacterized protein</fullName>
    </submittedName>
</protein>
<dbReference type="RefSeq" id="XP_056748596.1">
    <property type="nucleotide sequence ID" value="XM_056903309.1"/>
</dbReference>
<dbReference type="Proteomes" id="UP001213799">
    <property type="component" value="Unassembled WGS sequence"/>
</dbReference>
<accession>A0AAD6GUB4</accession>
<reference evidence="2" key="2">
    <citation type="submission" date="2023-01" db="EMBL/GenBank/DDBJ databases">
        <authorList>
            <person name="Petersen C."/>
        </authorList>
    </citation>
    <scope>NUCLEOTIDE SEQUENCE</scope>
    <source>
        <strain evidence="2">IBT 12815</strain>
    </source>
</reference>
<feature type="signal peptide" evidence="1">
    <location>
        <begin position="1"/>
        <end position="21"/>
    </location>
</feature>
<sequence>MASFNIFQIGILASIASLSQTRPHPQQGSTPHMLRLVRELAITFDHERAVEITSDVAYASSGRMTSMQTVS</sequence>
<proteinExistence type="predicted"/>
<name>A0AAD6GUB4_9EURO</name>
<keyword evidence="1" id="KW-0732">Signal</keyword>
<dbReference type="EMBL" id="JAQJAE010000006">
    <property type="protein sequence ID" value="KAJ5589577.1"/>
    <property type="molecule type" value="Genomic_DNA"/>
</dbReference>
<feature type="chain" id="PRO_5041963929" evidence="1">
    <location>
        <begin position="22"/>
        <end position="71"/>
    </location>
</feature>
<keyword evidence="3" id="KW-1185">Reference proteome</keyword>
<dbReference type="AlphaFoldDB" id="A0AAD6GUB4"/>
<gene>
    <name evidence="2" type="ORF">N7537_012255</name>
</gene>
<evidence type="ECO:0000313" key="2">
    <source>
        <dbReference type="EMBL" id="KAJ5589577.1"/>
    </source>
</evidence>
<evidence type="ECO:0000256" key="1">
    <source>
        <dbReference type="SAM" id="SignalP"/>
    </source>
</evidence>